<organism evidence="8 9">
    <name type="scientific">Coccomyxa subellipsoidea (strain C-169)</name>
    <name type="common">Green microalga</name>
    <dbReference type="NCBI Taxonomy" id="574566"/>
    <lineage>
        <taxon>Eukaryota</taxon>
        <taxon>Viridiplantae</taxon>
        <taxon>Chlorophyta</taxon>
        <taxon>core chlorophytes</taxon>
        <taxon>Trebouxiophyceae</taxon>
        <taxon>Trebouxiophyceae incertae sedis</taxon>
        <taxon>Coccomyxaceae</taxon>
        <taxon>Coccomyxa</taxon>
        <taxon>Coccomyxa subellipsoidea</taxon>
    </lineage>
</organism>
<evidence type="ECO:0000256" key="4">
    <source>
        <dbReference type="RuleBase" id="RU361153"/>
    </source>
</evidence>
<feature type="domain" description="Glycoside hydrolase family 5" evidence="6">
    <location>
        <begin position="79"/>
        <end position="355"/>
    </location>
</feature>
<dbReference type="STRING" id="574566.I0YLB2"/>
<evidence type="ECO:0000259" key="6">
    <source>
        <dbReference type="Pfam" id="PF00150"/>
    </source>
</evidence>
<keyword evidence="9" id="KW-1185">Reference proteome</keyword>
<dbReference type="eggNOG" id="ENOG502R8VD">
    <property type="taxonomic scope" value="Eukaryota"/>
</dbReference>
<name>I0YLB2_COCSC</name>
<proteinExistence type="inferred from homology"/>
<sequence length="492" mass="55540">MKTKHGWCLRVLVILSLFFVQYVYSASNITIKGTEFVDDVGRIVVLRGLNLPINAKMAPFTPLNDKKSLSRLQTLPLYGTSIARVLFTWEAFEPERGQYNMDYLNYYLTLVETLYSQGILTMVDMHQDFYSRWLNLGCGEGFPRWAILVDPILQKNPFNGPRCVAWILQGPFDVAGKLNWKLFYAGENGVRDRFLDMWEYLAKTFADNPAVIGYDILNEPYGDEVSEIGPLYEDAAKRIRKHDQKAILFIEPQIYKGAGSKTNLPQPTFDNYAVAFHYYGQTRDPHKIIVSSFEEALTIWTNQTEAWDVPMFFGEFGANTDKNPDNDDFQAPNYISMFYDELDARLLGGTQWGWTDDYNDRTRDGWNNENFSIVDARRNLRSNFAVRPYPKAIAGIPGQFKVDSIEKVMELSWEVTAATLAAGAASGGRGATTVLFAPVQGFFAVPHANQLDIQVTPATGLTCSYSADWLTFSCLASQAGGYTLVIQPQQIA</sequence>
<dbReference type="InterPro" id="IPR013780">
    <property type="entry name" value="Glyco_hydro_b"/>
</dbReference>
<accession>I0YLB2</accession>
<comment type="caution">
    <text evidence="8">The sequence shown here is derived from an EMBL/GenBank/DDBJ whole genome shotgun (WGS) entry which is preliminary data.</text>
</comment>
<evidence type="ECO:0000313" key="9">
    <source>
        <dbReference type="Proteomes" id="UP000007264"/>
    </source>
</evidence>
<keyword evidence="3 4" id="KW-0326">Glycosidase</keyword>
<dbReference type="EMBL" id="AGSI01000020">
    <property type="protein sequence ID" value="EIE19181.1"/>
    <property type="molecule type" value="Genomic_DNA"/>
</dbReference>
<dbReference type="GO" id="GO:0016042">
    <property type="term" value="P:lipid catabolic process"/>
    <property type="evidence" value="ECO:0007669"/>
    <property type="project" value="UniProtKB-ARBA"/>
</dbReference>
<dbReference type="InterPro" id="IPR017853">
    <property type="entry name" value="GH"/>
</dbReference>
<dbReference type="RefSeq" id="XP_005643725.1">
    <property type="nucleotide sequence ID" value="XM_005643668.1"/>
</dbReference>
<dbReference type="PANTHER" id="PTHR31308">
    <property type="match status" value="1"/>
</dbReference>
<reference evidence="8 9" key="1">
    <citation type="journal article" date="2012" name="Genome Biol.">
        <title>The genome of the polar eukaryotic microalga coccomyxa subellipsoidea reveals traits of cold adaptation.</title>
        <authorList>
            <person name="Blanc G."/>
            <person name="Agarkova I."/>
            <person name="Grimwood J."/>
            <person name="Kuo A."/>
            <person name="Brueggeman A."/>
            <person name="Dunigan D."/>
            <person name="Gurnon J."/>
            <person name="Ladunga I."/>
            <person name="Lindquist E."/>
            <person name="Lucas S."/>
            <person name="Pangilinan J."/>
            <person name="Proschold T."/>
            <person name="Salamov A."/>
            <person name="Schmutz J."/>
            <person name="Weeks D."/>
            <person name="Yamada T."/>
            <person name="Claverie J.M."/>
            <person name="Grigoriev I."/>
            <person name="Van Etten J."/>
            <person name="Lomsadze A."/>
            <person name="Borodovsky M."/>
        </authorList>
    </citation>
    <scope>NUCLEOTIDE SEQUENCE [LARGE SCALE GENOMIC DNA]</scope>
    <source>
        <strain evidence="8 9">C-169</strain>
    </source>
</reference>
<dbReference type="InterPro" id="IPR041036">
    <property type="entry name" value="GH5_C"/>
</dbReference>
<dbReference type="Gene3D" id="2.60.40.1180">
    <property type="entry name" value="Golgi alpha-mannosidase II"/>
    <property type="match status" value="1"/>
</dbReference>
<feature type="signal peptide" evidence="5">
    <location>
        <begin position="1"/>
        <end position="25"/>
    </location>
</feature>
<keyword evidence="5" id="KW-0732">Signal</keyword>
<dbReference type="Gene3D" id="3.20.20.80">
    <property type="entry name" value="Glycosidases"/>
    <property type="match status" value="1"/>
</dbReference>
<evidence type="ECO:0000259" key="7">
    <source>
        <dbReference type="Pfam" id="PF18564"/>
    </source>
</evidence>
<gene>
    <name evidence="8" type="ORF">COCSUDRAFT_68001</name>
</gene>
<feature type="domain" description="Glycoside hydrolase family 5 C-terminal" evidence="7">
    <location>
        <begin position="387"/>
        <end position="468"/>
    </location>
</feature>
<dbReference type="OrthoDB" id="1887033at2759"/>
<evidence type="ECO:0000256" key="1">
    <source>
        <dbReference type="ARBA" id="ARBA00005641"/>
    </source>
</evidence>
<keyword evidence="2 4" id="KW-0378">Hydrolase</keyword>
<dbReference type="GO" id="GO:0008422">
    <property type="term" value="F:beta-glucosidase activity"/>
    <property type="evidence" value="ECO:0007669"/>
    <property type="project" value="TreeGrafter"/>
</dbReference>
<dbReference type="KEGG" id="csl:COCSUDRAFT_68001"/>
<dbReference type="Pfam" id="PF18564">
    <property type="entry name" value="Glyco_hydro_5_C"/>
    <property type="match status" value="1"/>
</dbReference>
<comment type="similarity">
    <text evidence="1 4">Belongs to the glycosyl hydrolase 5 (cellulase A) family.</text>
</comment>
<feature type="chain" id="PRO_5003636438" evidence="5">
    <location>
        <begin position="26"/>
        <end position="492"/>
    </location>
</feature>
<dbReference type="GeneID" id="17037111"/>
<dbReference type="InterPro" id="IPR001547">
    <property type="entry name" value="Glyco_hydro_5"/>
</dbReference>
<dbReference type="Proteomes" id="UP000007264">
    <property type="component" value="Unassembled WGS sequence"/>
</dbReference>
<evidence type="ECO:0000256" key="2">
    <source>
        <dbReference type="ARBA" id="ARBA00022801"/>
    </source>
</evidence>
<evidence type="ECO:0000256" key="5">
    <source>
        <dbReference type="SAM" id="SignalP"/>
    </source>
</evidence>
<dbReference type="GO" id="GO:1901136">
    <property type="term" value="P:carbohydrate derivative catabolic process"/>
    <property type="evidence" value="ECO:0007669"/>
    <property type="project" value="UniProtKB-ARBA"/>
</dbReference>
<evidence type="ECO:0000256" key="3">
    <source>
        <dbReference type="ARBA" id="ARBA00023295"/>
    </source>
</evidence>
<dbReference type="GO" id="GO:0000272">
    <property type="term" value="P:polysaccharide catabolic process"/>
    <property type="evidence" value="ECO:0007669"/>
    <property type="project" value="InterPro"/>
</dbReference>
<evidence type="ECO:0000313" key="8">
    <source>
        <dbReference type="EMBL" id="EIE19181.1"/>
    </source>
</evidence>
<dbReference type="PANTHER" id="PTHR31308:SF5">
    <property type="entry name" value="ERGOSTERYL-BETA-GLUCOSIDASE"/>
    <property type="match status" value="1"/>
</dbReference>
<dbReference type="PROSITE" id="PS00659">
    <property type="entry name" value="GLYCOSYL_HYDROL_F5"/>
    <property type="match status" value="1"/>
</dbReference>
<dbReference type="SUPFAM" id="SSF51445">
    <property type="entry name" value="(Trans)glycosidases"/>
    <property type="match status" value="1"/>
</dbReference>
<dbReference type="AlphaFoldDB" id="I0YLB2"/>
<dbReference type="InterPro" id="IPR018087">
    <property type="entry name" value="Glyco_hydro_5_CS"/>
</dbReference>
<protein>
    <submittedName>
        <fullName evidence="8">Glycoside hydrolase</fullName>
    </submittedName>
</protein>
<dbReference type="Pfam" id="PF00150">
    <property type="entry name" value="Cellulase"/>
    <property type="match status" value="1"/>
</dbReference>
<dbReference type="InterPro" id="IPR052066">
    <property type="entry name" value="Glycosphingolipid_Hydrolases"/>
</dbReference>